<evidence type="ECO:0000313" key="2">
    <source>
        <dbReference type="Proteomes" id="UP001055811"/>
    </source>
</evidence>
<proteinExistence type="predicted"/>
<accession>A0ACB8ZYY2</accession>
<sequence>MIRYQTENQNQEGSSGRLWQLKFLDPSPVTGEVMVGGAGYESNEKRESCLHGILIHSLVPDGHTGLFDRDCGDGAMGIEMLSAQTTYSCSISEDYCQKRKQIRSEAAEKNPREAASI</sequence>
<name>A0ACB8ZYY2_CICIN</name>
<dbReference type="EMBL" id="CM042016">
    <property type="protein sequence ID" value="KAI3701350.1"/>
    <property type="molecule type" value="Genomic_DNA"/>
</dbReference>
<keyword evidence="2" id="KW-1185">Reference proteome</keyword>
<evidence type="ECO:0000313" key="1">
    <source>
        <dbReference type="EMBL" id="KAI3701350.1"/>
    </source>
</evidence>
<comment type="caution">
    <text evidence="1">The sequence shown here is derived from an EMBL/GenBank/DDBJ whole genome shotgun (WGS) entry which is preliminary data.</text>
</comment>
<reference evidence="2" key="1">
    <citation type="journal article" date="2022" name="Mol. Ecol. Resour.">
        <title>The genomes of chicory, endive, great burdock and yacon provide insights into Asteraceae palaeo-polyploidization history and plant inulin production.</title>
        <authorList>
            <person name="Fan W."/>
            <person name="Wang S."/>
            <person name="Wang H."/>
            <person name="Wang A."/>
            <person name="Jiang F."/>
            <person name="Liu H."/>
            <person name="Zhao H."/>
            <person name="Xu D."/>
            <person name="Zhang Y."/>
        </authorList>
    </citation>
    <scope>NUCLEOTIDE SEQUENCE [LARGE SCALE GENOMIC DNA]</scope>
    <source>
        <strain evidence="2">cv. Punajuju</strain>
    </source>
</reference>
<dbReference type="Proteomes" id="UP001055811">
    <property type="component" value="Linkage Group LG08"/>
</dbReference>
<gene>
    <name evidence="1" type="ORF">L2E82_46004</name>
</gene>
<organism evidence="1 2">
    <name type="scientific">Cichorium intybus</name>
    <name type="common">Chicory</name>
    <dbReference type="NCBI Taxonomy" id="13427"/>
    <lineage>
        <taxon>Eukaryota</taxon>
        <taxon>Viridiplantae</taxon>
        <taxon>Streptophyta</taxon>
        <taxon>Embryophyta</taxon>
        <taxon>Tracheophyta</taxon>
        <taxon>Spermatophyta</taxon>
        <taxon>Magnoliopsida</taxon>
        <taxon>eudicotyledons</taxon>
        <taxon>Gunneridae</taxon>
        <taxon>Pentapetalae</taxon>
        <taxon>asterids</taxon>
        <taxon>campanulids</taxon>
        <taxon>Asterales</taxon>
        <taxon>Asteraceae</taxon>
        <taxon>Cichorioideae</taxon>
        <taxon>Cichorieae</taxon>
        <taxon>Cichoriinae</taxon>
        <taxon>Cichorium</taxon>
    </lineage>
</organism>
<protein>
    <submittedName>
        <fullName evidence="1">Uncharacterized protein</fullName>
    </submittedName>
</protein>
<reference evidence="1 2" key="2">
    <citation type="journal article" date="2022" name="Mol. Ecol. Resour.">
        <title>The genomes of chicory, endive, great burdock and yacon provide insights into Asteraceae paleo-polyploidization history and plant inulin production.</title>
        <authorList>
            <person name="Fan W."/>
            <person name="Wang S."/>
            <person name="Wang H."/>
            <person name="Wang A."/>
            <person name="Jiang F."/>
            <person name="Liu H."/>
            <person name="Zhao H."/>
            <person name="Xu D."/>
            <person name="Zhang Y."/>
        </authorList>
    </citation>
    <scope>NUCLEOTIDE SEQUENCE [LARGE SCALE GENOMIC DNA]</scope>
    <source>
        <strain evidence="2">cv. Punajuju</strain>
        <tissue evidence="1">Leaves</tissue>
    </source>
</reference>